<evidence type="ECO:0000256" key="3">
    <source>
        <dbReference type="ARBA" id="ARBA00022630"/>
    </source>
</evidence>
<evidence type="ECO:0000256" key="9">
    <source>
        <dbReference type="ARBA" id="ARBA00069043"/>
    </source>
</evidence>
<proteinExistence type="inferred from homology"/>
<dbReference type="InterPro" id="IPR036250">
    <property type="entry name" value="AcylCo_DH-like_C"/>
</dbReference>
<dbReference type="InterPro" id="IPR009100">
    <property type="entry name" value="AcylCoA_DH/oxidase_NM_dom_sf"/>
</dbReference>
<keyword evidence="5 10" id="KW-0560">Oxidoreductase</keyword>
<comment type="similarity">
    <text evidence="2 10">Belongs to the acyl-CoA dehydrogenase family.</text>
</comment>
<feature type="domain" description="Acyl-CoA dehydrogenase/oxidase C-terminal" evidence="11">
    <location>
        <begin position="292"/>
        <end position="450"/>
    </location>
</feature>
<dbReference type="Pfam" id="PF12806">
    <property type="entry name" value="Acyl-CoA_dh_C"/>
    <property type="match status" value="1"/>
</dbReference>
<dbReference type="SUPFAM" id="SSF56645">
    <property type="entry name" value="Acyl-CoA dehydrogenase NM domain-like"/>
    <property type="match status" value="1"/>
</dbReference>
<dbReference type="InterPro" id="IPR006091">
    <property type="entry name" value="Acyl-CoA_Oxase/DH_mid-dom"/>
</dbReference>
<dbReference type="Gene3D" id="2.40.110.10">
    <property type="entry name" value="Butyryl-CoA Dehydrogenase, subunit A, domain 2"/>
    <property type="match status" value="1"/>
</dbReference>
<dbReference type="OrthoDB" id="9807883at2"/>
<dbReference type="EC" id="1.3.99.41" evidence="8"/>
<dbReference type="EMBL" id="FOSN01000002">
    <property type="protein sequence ID" value="SFK14380.1"/>
    <property type="molecule type" value="Genomic_DNA"/>
</dbReference>
<dbReference type="InterPro" id="IPR052166">
    <property type="entry name" value="Diverse_Acyl-CoA_DH"/>
</dbReference>
<dbReference type="PANTHER" id="PTHR42803:SF1">
    <property type="entry name" value="BROAD-SPECIFICITY LINEAR ACYL-COA DEHYDROGENASE FADE5"/>
    <property type="match status" value="1"/>
</dbReference>
<organism evidence="15 16">
    <name type="scientific">Methylocapsa palsarum</name>
    <dbReference type="NCBI Taxonomy" id="1612308"/>
    <lineage>
        <taxon>Bacteria</taxon>
        <taxon>Pseudomonadati</taxon>
        <taxon>Pseudomonadota</taxon>
        <taxon>Alphaproteobacteria</taxon>
        <taxon>Hyphomicrobiales</taxon>
        <taxon>Beijerinckiaceae</taxon>
        <taxon>Methylocapsa</taxon>
    </lineage>
</organism>
<keyword evidence="3 10" id="KW-0285">Flavoprotein</keyword>
<dbReference type="GO" id="GO:0050660">
    <property type="term" value="F:flavin adenine dinucleotide binding"/>
    <property type="evidence" value="ECO:0007669"/>
    <property type="project" value="InterPro"/>
</dbReference>
<evidence type="ECO:0000256" key="8">
    <source>
        <dbReference type="ARBA" id="ARBA00066694"/>
    </source>
</evidence>
<dbReference type="InterPro" id="IPR037069">
    <property type="entry name" value="AcylCoA_DH/ox_N_sf"/>
</dbReference>
<dbReference type="InterPro" id="IPR009075">
    <property type="entry name" value="AcylCo_DH/oxidase_C"/>
</dbReference>
<evidence type="ECO:0000259" key="11">
    <source>
        <dbReference type="Pfam" id="PF00441"/>
    </source>
</evidence>
<comment type="cofactor">
    <cofactor evidence="1 10">
        <name>FAD</name>
        <dbReference type="ChEBI" id="CHEBI:57692"/>
    </cofactor>
</comment>
<dbReference type="AlphaFoldDB" id="A0A1I3X4A9"/>
<feature type="domain" description="Acyl-CoA oxidase/dehydrogenase middle" evidence="12">
    <location>
        <begin position="161"/>
        <end position="266"/>
    </location>
</feature>
<evidence type="ECO:0000256" key="4">
    <source>
        <dbReference type="ARBA" id="ARBA00022827"/>
    </source>
</evidence>
<dbReference type="Gene3D" id="1.20.140.10">
    <property type="entry name" value="Butyryl-CoA Dehydrogenase, subunit A, domain 3"/>
    <property type="match status" value="1"/>
</dbReference>
<dbReference type="Proteomes" id="UP000198755">
    <property type="component" value="Unassembled WGS sequence"/>
</dbReference>
<dbReference type="RefSeq" id="WP_091678641.1">
    <property type="nucleotide sequence ID" value="NZ_FOSN01000002.1"/>
</dbReference>
<dbReference type="Pfam" id="PF02771">
    <property type="entry name" value="Acyl-CoA_dh_N"/>
    <property type="match status" value="1"/>
</dbReference>
<dbReference type="SUPFAM" id="SSF47203">
    <property type="entry name" value="Acyl-CoA dehydrogenase C-terminal domain-like"/>
    <property type="match status" value="1"/>
</dbReference>
<evidence type="ECO:0000313" key="15">
    <source>
        <dbReference type="EMBL" id="SFK14380.1"/>
    </source>
</evidence>
<keyword evidence="4 10" id="KW-0274">FAD</keyword>
<evidence type="ECO:0000256" key="10">
    <source>
        <dbReference type="RuleBase" id="RU362125"/>
    </source>
</evidence>
<gene>
    <name evidence="15" type="ORF">SAMN05444581_102350</name>
</gene>
<dbReference type="Pfam" id="PF02770">
    <property type="entry name" value="Acyl-CoA_dh_M"/>
    <property type="match status" value="1"/>
</dbReference>
<evidence type="ECO:0000313" key="16">
    <source>
        <dbReference type="Proteomes" id="UP000198755"/>
    </source>
</evidence>
<evidence type="ECO:0000256" key="2">
    <source>
        <dbReference type="ARBA" id="ARBA00009347"/>
    </source>
</evidence>
<dbReference type="FunFam" id="2.40.110.10:FF:000031">
    <property type="entry name" value="Acyl-CoA dehydrogenase, putative"/>
    <property type="match status" value="1"/>
</dbReference>
<dbReference type="PANTHER" id="PTHR42803">
    <property type="entry name" value="ACYL-COA DEHYDROGENASE"/>
    <property type="match status" value="1"/>
</dbReference>
<comment type="function">
    <text evidence="7">Involved in the assimilation of dimethylsulphoniopropionate (DMSP), an important compound in the fixation of carbon in marine phytoplankton, by mediating the conversion of 3-(methylthio)propanoyl-CoA (MMPA-CoA) to 3-(methylthio)acryloyl-CoA (MTA-CoA).</text>
</comment>
<evidence type="ECO:0000256" key="6">
    <source>
        <dbReference type="ARBA" id="ARBA00051388"/>
    </source>
</evidence>
<dbReference type="Pfam" id="PF00441">
    <property type="entry name" value="Acyl-CoA_dh_1"/>
    <property type="match status" value="1"/>
</dbReference>
<protein>
    <recommendedName>
        <fullName evidence="9">3-methylmercaptopropionyl-CoA dehydrogenase</fullName>
        <ecNumber evidence="8">1.3.99.41</ecNumber>
    </recommendedName>
</protein>
<dbReference type="STRING" id="1612308.SAMN05444581_102350"/>
<reference evidence="15 16" key="1">
    <citation type="submission" date="2016-10" db="EMBL/GenBank/DDBJ databases">
        <authorList>
            <person name="de Groot N.N."/>
        </authorList>
    </citation>
    <scope>NUCLEOTIDE SEQUENCE [LARGE SCALE GENOMIC DNA]</scope>
    <source>
        <strain evidence="15 16">NE2</strain>
    </source>
</reference>
<sequence>MTYRAPVADLLFSMSHELGLAQGLEGGVYADLADGIAEATLLEAAKIAENVLAPLNRIGDRQGAKLTNEGVVTTPGWPQAYKQWADGGWNAITGPTHYGGLGLPALLNTACNEIWNAANMAFSLCPLLTLGAIEALQTHATAALKDLYLGRLVSGEWTGTMNLTEPQAGSDLSAIRTRAEPQPDGSFKLFGSKIFITYGDHDLTGNIIHFVLARLPDAPPGTRGISLFLVPKFLVNADGSLGPRNDVYCVSLEHKLGIHASPTCTMAYGEHGGALGWLIGEPNKGLVGMFIMMNNARLNVGVQGVAIADRAFQQALAYARERRQGRAFNAPGEAMSPIVQHPDVRRMLMTMKALTAAARAICLMTAHAIDVSRRDEDADRRLRAATRASLLTPIAKAFSTDIGVEAASLGIQIHGGMGFIEETGAAQLLRDSRIAPIYEGTNGIQAIDLVMRKVAHDKGDAAYREIREMKAVLGAIRETDAGAFGDLAPRLDDAVDSLERATAFLLENAKSSPDDVLAGAAPYLRLFALALGGIALARGALAAHRLIGAGDNDPALPARIATARFFAEHIAPGSAGLELSVTRGAASVNSADFALAG</sequence>
<dbReference type="GO" id="GO:0016627">
    <property type="term" value="F:oxidoreductase activity, acting on the CH-CH group of donors"/>
    <property type="evidence" value="ECO:0007669"/>
    <property type="project" value="InterPro"/>
</dbReference>
<evidence type="ECO:0000259" key="12">
    <source>
        <dbReference type="Pfam" id="PF02770"/>
    </source>
</evidence>
<keyword evidence="16" id="KW-1185">Reference proteome</keyword>
<dbReference type="InterPro" id="IPR025878">
    <property type="entry name" value="Acyl-CoA_dh-like_C_dom"/>
</dbReference>
<name>A0A1I3X4A9_9HYPH</name>
<feature type="domain" description="Acyl-CoA dehydrogenase/oxidase N-terminal" evidence="13">
    <location>
        <begin position="78"/>
        <end position="156"/>
    </location>
</feature>
<evidence type="ECO:0000259" key="14">
    <source>
        <dbReference type="Pfam" id="PF12806"/>
    </source>
</evidence>
<evidence type="ECO:0000256" key="1">
    <source>
        <dbReference type="ARBA" id="ARBA00001974"/>
    </source>
</evidence>
<comment type="catalytic activity">
    <reaction evidence="6">
        <text>3-(methylsulfanyl)propanoyl-CoA + oxidized [electron-transfer flavoprotein] + H(+) = 3-(methylsulfanyl)acryloyl-CoA + reduced [electron-transfer flavoprotein]</text>
        <dbReference type="Rhea" id="RHEA:52612"/>
        <dbReference type="Rhea" id="RHEA-COMP:10685"/>
        <dbReference type="Rhea" id="RHEA-COMP:10686"/>
        <dbReference type="ChEBI" id="CHEBI:15378"/>
        <dbReference type="ChEBI" id="CHEBI:57692"/>
        <dbReference type="ChEBI" id="CHEBI:58307"/>
        <dbReference type="ChEBI" id="CHEBI:82815"/>
        <dbReference type="ChEBI" id="CHEBI:84994"/>
        <dbReference type="EC" id="1.3.99.41"/>
    </reaction>
    <physiologicalReaction direction="left-to-right" evidence="6">
        <dbReference type="Rhea" id="RHEA:52613"/>
    </physiologicalReaction>
</comment>
<evidence type="ECO:0000256" key="5">
    <source>
        <dbReference type="ARBA" id="ARBA00023002"/>
    </source>
</evidence>
<evidence type="ECO:0000259" key="13">
    <source>
        <dbReference type="Pfam" id="PF02771"/>
    </source>
</evidence>
<dbReference type="InterPro" id="IPR013786">
    <property type="entry name" value="AcylCoA_DH/ox_N"/>
</dbReference>
<dbReference type="Gene3D" id="1.10.540.10">
    <property type="entry name" value="Acyl-CoA dehydrogenase/oxidase, N-terminal domain"/>
    <property type="match status" value="1"/>
</dbReference>
<feature type="domain" description="Acetyl-CoA dehydrogenase-like C-terminal" evidence="14">
    <location>
        <begin position="473"/>
        <end position="590"/>
    </location>
</feature>
<evidence type="ECO:0000256" key="7">
    <source>
        <dbReference type="ARBA" id="ARBA00058683"/>
    </source>
</evidence>
<dbReference type="InterPro" id="IPR046373">
    <property type="entry name" value="Acyl-CoA_Oxase/DH_mid-dom_sf"/>
</dbReference>
<accession>A0A1I3X4A9</accession>